<feature type="region of interest" description="Disordered" evidence="1">
    <location>
        <begin position="1"/>
        <end position="31"/>
    </location>
</feature>
<organism evidence="2 3">
    <name type="scientific">Geodermatophilus pulveris</name>
    <dbReference type="NCBI Taxonomy" id="1564159"/>
    <lineage>
        <taxon>Bacteria</taxon>
        <taxon>Bacillati</taxon>
        <taxon>Actinomycetota</taxon>
        <taxon>Actinomycetes</taxon>
        <taxon>Geodermatophilales</taxon>
        <taxon>Geodermatophilaceae</taxon>
        <taxon>Geodermatophilus</taxon>
    </lineage>
</organism>
<evidence type="ECO:0000313" key="3">
    <source>
        <dbReference type="Proteomes" id="UP000198373"/>
    </source>
</evidence>
<protein>
    <recommendedName>
        <fullName evidence="4">LysR substrate binding domain-containing protein</fullName>
    </recommendedName>
</protein>
<evidence type="ECO:0000256" key="1">
    <source>
        <dbReference type="SAM" id="MobiDB-lite"/>
    </source>
</evidence>
<dbReference type="Proteomes" id="UP000198373">
    <property type="component" value="Unassembled WGS sequence"/>
</dbReference>
<dbReference type="AlphaFoldDB" id="A0A239CFJ9"/>
<dbReference type="RefSeq" id="WP_218822276.1">
    <property type="nucleotide sequence ID" value="NZ_FZOO01000002.1"/>
</dbReference>
<reference evidence="3" key="1">
    <citation type="submission" date="2017-06" db="EMBL/GenBank/DDBJ databases">
        <authorList>
            <person name="Varghese N."/>
            <person name="Submissions S."/>
        </authorList>
    </citation>
    <scope>NUCLEOTIDE SEQUENCE [LARGE SCALE GENOMIC DNA]</scope>
    <source>
        <strain evidence="3">DSM 46839</strain>
    </source>
</reference>
<evidence type="ECO:0000313" key="2">
    <source>
        <dbReference type="EMBL" id="SNS18749.1"/>
    </source>
</evidence>
<dbReference type="EMBL" id="FZOO01000002">
    <property type="protein sequence ID" value="SNS18749.1"/>
    <property type="molecule type" value="Genomic_DNA"/>
</dbReference>
<proteinExistence type="predicted"/>
<sequence>MALLSAGNAETRRHSGVVTRPATGLGPSRLAVAWRRDDDRPVTAGSVRACTAVVRSGGAPVAP</sequence>
<keyword evidence="3" id="KW-1185">Reference proteome</keyword>
<name>A0A239CFJ9_9ACTN</name>
<accession>A0A239CFJ9</accession>
<evidence type="ECO:0008006" key="4">
    <source>
        <dbReference type="Google" id="ProtNLM"/>
    </source>
</evidence>
<gene>
    <name evidence="2" type="ORF">SAMN06893096_102411</name>
</gene>